<feature type="domain" description="AMP-dependent synthetase/ligase" evidence="3">
    <location>
        <begin position="41"/>
        <end position="233"/>
    </location>
</feature>
<dbReference type="OrthoDB" id="9762242at2"/>
<dbReference type="RefSeq" id="WP_078812757.1">
    <property type="nucleotide sequence ID" value="NZ_FUYE01000004.1"/>
</dbReference>
<comment type="similarity">
    <text evidence="1">Belongs to the ATP-dependent AMP-binding enzyme family.</text>
</comment>
<gene>
    <name evidence="4" type="ORF">SAMN02745166_01561</name>
</gene>
<dbReference type="GO" id="GO:0031956">
    <property type="term" value="F:medium-chain fatty acid-CoA ligase activity"/>
    <property type="evidence" value="ECO:0007669"/>
    <property type="project" value="TreeGrafter"/>
</dbReference>
<dbReference type="InterPro" id="IPR000873">
    <property type="entry name" value="AMP-dep_synth/lig_dom"/>
</dbReference>
<organism evidence="4 5">
    <name type="scientific">Prosthecobacter debontii</name>
    <dbReference type="NCBI Taxonomy" id="48467"/>
    <lineage>
        <taxon>Bacteria</taxon>
        <taxon>Pseudomonadati</taxon>
        <taxon>Verrucomicrobiota</taxon>
        <taxon>Verrucomicrobiia</taxon>
        <taxon>Verrucomicrobiales</taxon>
        <taxon>Verrucomicrobiaceae</taxon>
        <taxon>Prosthecobacter</taxon>
    </lineage>
</organism>
<evidence type="ECO:0000313" key="5">
    <source>
        <dbReference type="Proteomes" id="UP000190774"/>
    </source>
</evidence>
<evidence type="ECO:0000313" key="4">
    <source>
        <dbReference type="EMBL" id="SKA89263.1"/>
    </source>
</evidence>
<evidence type="ECO:0000256" key="2">
    <source>
        <dbReference type="ARBA" id="ARBA00022598"/>
    </source>
</evidence>
<evidence type="ECO:0000259" key="3">
    <source>
        <dbReference type="Pfam" id="PF00501"/>
    </source>
</evidence>
<name>A0A1T4XIM3_9BACT</name>
<dbReference type="EMBL" id="FUYE01000004">
    <property type="protein sequence ID" value="SKA89263.1"/>
    <property type="molecule type" value="Genomic_DNA"/>
</dbReference>
<dbReference type="InterPro" id="IPR042099">
    <property type="entry name" value="ANL_N_sf"/>
</dbReference>
<dbReference type="STRING" id="48467.SAMN02745166_01561"/>
<reference evidence="5" key="1">
    <citation type="submission" date="2017-02" db="EMBL/GenBank/DDBJ databases">
        <authorList>
            <person name="Varghese N."/>
            <person name="Submissions S."/>
        </authorList>
    </citation>
    <scope>NUCLEOTIDE SEQUENCE [LARGE SCALE GENOMIC DNA]</scope>
    <source>
        <strain evidence="5">ATCC 700200</strain>
    </source>
</reference>
<dbReference type="Gene3D" id="3.40.50.12780">
    <property type="entry name" value="N-terminal domain of ligase-like"/>
    <property type="match status" value="1"/>
</dbReference>
<dbReference type="SUPFAM" id="SSF56801">
    <property type="entry name" value="Acetyl-CoA synthetase-like"/>
    <property type="match status" value="1"/>
</dbReference>
<sequence length="378" mass="41662">MTPLQIDWHSAENHLAVNPLQPDGTAGLADFLTAQGLSHLCLFQTSGSEGLPKWVALPKEAFLISGRAVNEHFEVTAQDHWLIALPLHHVGGFSILARAHLSGSRYTQAQGRWQPAEFTAMCWENGITLASLVPTQVHDLVQARLTCPDPLRAVIVGGGGMSQALADAAVELGWRVFQSYGMTEAASQIATQPYNPFGAVFDVKSLQVLPHWRLHTDAEGVLTVSGPALARGYVTRATSGSWTWRPMPEEGLKTRDHVRLWTHGTRSFLQFVGRESGFLKILGELIHLAPLQEQMENLARQLGWSRLPVLLAQPDPRAETRLVLVCEAGSGDPAPLLARFHEASPPWLRVSEAIRLDHIPRSDLGKVQMEELRELVLR</sequence>
<dbReference type="AlphaFoldDB" id="A0A1T4XIM3"/>
<dbReference type="Pfam" id="PF00501">
    <property type="entry name" value="AMP-binding"/>
    <property type="match status" value="1"/>
</dbReference>
<dbReference type="PANTHER" id="PTHR43201">
    <property type="entry name" value="ACYL-COA SYNTHETASE"/>
    <property type="match status" value="1"/>
</dbReference>
<dbReference type="Proteomes" id="UP000190774">
    <property type="component" value="Unassembled WGS sequence"/>
</dbReference>
<dbReference type="PANTHER" id="PTHR43201:SF5">
    <property type="entry name" value="MEDIUM-CHAIN ACYL-COA LIGASE ACSF2, MITOCHONDRIAL"/>
    <property type="match status" value="1"/>
</dbReference>
<accession>A0A1T4XIM3</accession>
<keyword evidence="2 4" id="KW-0436">Ligase</keyword>
<protein>
    <submittedName>
        <fullName evidence="4">O-succinylbenzoic acid--CoA ligase</fullName>
    </submittedName>
</protein>
<proteinExistence type="inferred from homology"/>
<keyword evidence="5" id="KW-1185">Reference proteome</keyword>
<dbReference type="GO" id="GO:0006631">
    <property type="term" value="P:fatty acid metabolic process"/>
    <property type="evidence" value="ECO:0007669"/>
    <property type="project" value="TreeGrafter"/>
</dbReference>
<evidence type="ECO:0000256" key="1">
    <source>
        <dbReference type="ARBA" id="ARBA00006432"/>
    </source>
</evidence>